<keyword evidence="2" id="KW-0229">DNA integration</keyword>
<name>A0A7U4STT7_9BURK</name>
<dbReference type="EMBL" id="CP065687">
    <property type="protein sequence ID" value="QPS46554.1"/>
    <property type="molecule type" value="Genomic_DNA"/>
</dbReference>
<evidence type="ECO:0000256" key="1">
    <source>
        <dbReference type="ARBA" id="ARBA00008857"/>
    </source>
</evidence>
<evidence type="ECO:0000256" key="2">
    <source>
        <dbReference type="ARBA" id="ARBA00022908"/>
    </source>
</evidence>
<gene>
    <name evidence="3" type="ORF">I6G56_31345</name>
</gene>
<dbReference type="SUPFAM" id="SSF56349">
    <property type="entry name" value="DNA breaking-rejoining enzymes"/>
    <property type="match status" value="1"/>
</dbReference>
<proteinExistence type="inferred from homology"/>
<protein>
    <submittedName>
        <fullName evidence="3">Integrase</fullName>
    </submittedName>
</protein>
<dbReference type="AlphaFoldDB" id="A0A7U4STT7"/>
<sequence>MRGRIESILDAEKAYGRREGENPARWRGHLDKLLPKQNKRKKVKHHPALPWGELPEFIRKPEVRDARSARMLHLLILTCVRTNEMLMARPEEFDLRRKVWTIPGDRMKMGLPLRVAL</sequence>
<dbReference type="InterPro" id="IPR050808">
    <property type="entry name" value="Phage_Integrase"/>
</dbReference>
<dbReference type="PANTHER" id="PTHR30629:SF2">
    <property type="entry name" value="PROPHAGE INTEGRASE INTS-RELATED"/>
    <property type="match status" value="1"/>
</dbReference>
<dbReference type="KEGG" id="bhg:I6G56_31345"/>
<dbReference type="GO" id="GO:0015074">
    <property type="term" value="P:DNA integration"/>
    <property type="evidence" value="ECO:0007669"/>
    <property type="project" value="UniProtKB-KW"/>
</dbReference>
<dbReference type="GO" id="GO:0003677">
    <property type="term" value="F:DNA binding"/>
    <property type="evidence" value="ECO:0007669"/>
    <property type="project" value="InterPro"/>
</dbReference>
<dbReference type="Proteomes" id="UP000594943">
    <property type="component" value="Chromosome 2"/>
</dbReference>
<reference evidence="3 4" key="1">
    <citation type="submission" date="2020-12" db="EMBL/GenBank/DDBJ databases">
        <title>FDA dAtabase for Regulatory Grade micrObial Sequences (FDA-ARGOS): Supporting development and validation of Infectious Disease Dx tests.</title>
        <authorList>
            <person name="Nelson B."/>
            <person name="Plummer A."/>
            <person name="Tallon L."/>
            <person name="Sadzewicz L."/>
            <person name="Zhao X."/>
            <person name="Boylan J."/>
            <person name="Ott S."/>
            <person name="Bowen H."/>
            <person name="Vavikolanu K."/>
            <person name="Mehta A."/>
            <person name="Aluvathingal J."/>
            <person name="Nadendla S."/>
            <person name="Myers T."/>
            <person name="Yan Y."/>
            <person name="Sichtig H."/>
        </authorList>
    </citation>
    <scope>NUCLEOTIDE SEQUENCE [LARGE SCALE GENOMIC DNA]</scope>
    <source>
        <strain evidence="3 4">FDAARGOS_899</strain>
    </source>
</reference>
<organism evidence="3 4">
    <name type="scientific">Burkholderia humptydooensis</name>
    <dbReference type="NCBI Taxonomy" id="430531"/>
    <lineage>
        <taxon>Bacteria</taxon>
        <taxon>Pseudomonadati</taxon>
        <taxon>Pseudomonadota</taxon>
        <taxon>Betaproteobacteria</taxon>
        <taxon>Burkholderiales</taxon>
        <taxon>Burkholderiaceae</taxon>
        <taxon>Burkholderia</taxon>
        <taxon>pseudomallei group</taxon>
    </lineage>
</organism>
<dbReference type="InterPro" id="IPR011010">
    <property type="entry name" value="DNA_brk_join_enz"/>
</dbReference>
<dbReference type="PANTHER" id="PTHR30629">
    <property type="entry name" value="PROPHAGE INTEGRASE"/>
    <property type="match status" value="1"/>
</dbReference>
<accession>A0A7T2U6S7</accession>
<evidence type="ECO:0000313" key="4">
    <source>
        <dbReference type="Proteomes" id="UP000594943"/>
    </source>
</evidence>
<evidence type="ECO:0000313" key="3">
    <source>
        <dbReference type="EMBL" id="QPS46554.1"/>
    </source>
</evidence>
<comment type="similarity">
    <text evidence="1">Belongs to the 'phage' integrase family.</text>
</comment>
<accession>A0A7U4STT7</accession>
<dbReference type="RefSeq" id="WP_009914380.1">
    <property type="nucleotide sequence ID" value="NZ_CP013382.1"/>
</dbReference>